<feature type="transmembrane region" description="Helical" evidence="6">
    <location>
        <begin position="376"/>
        <end position="395"/>
    </location>
</feature>
<feature type="transmembrane region" description="Helical" evidence="6">
    <location>
        <begin position="298"/>
        <end position="321"/>
    </location>
</feature>
<keyword evidence="3 6" id="KW-1133">Transmembrane helix</keyword>
<protein>
    <recommendedName>
        <fullName evidence="7">Major facilitator superfamily (MFS) profile domain-containing protein</fullName>
    </recommendedName>
</protein>
<comment type="caution">
    <text evidence="8">The sequence shown here is derived from an EMBL/GenBank/DDBJ whole genome shotgun (WGS) entry which is preliminary data.</text>
</comment>
<comment type="subcellular location">
    <subcellularLocation>
        <location evidence="1">Membrane</location>
        <topology evidence="1">Multi-pass membrane protein</topology>
    </subcellularLocation>
</comment>
<feature type="transmembrane region" description="Helical" evidence="6">
    <location>
        <begin position="258"/>
        <end position="278"/>
    </location>
</feature>
<evidence type="ECO:0000313" key="8">
    <source>
        <dbReference type="EMBL" id="KAK5077445.1"/>
    </source>
</evidence>
<dbReference type="PANTHER" id="PTHR23502:SF182">
    <property type="entry name" value="POLYAMINE TRANSPORTER, PUTATIVE-RELATED"/>
    <property type="match status" value="1"/>
</dbReference>
<evidence type="ECO:0000256" key="1">
    <source>
        <dbReference type="ARBA" id="ARBA00004141"/>
    </source>
</evidence>
<keyword evidence="9" id="KW-1185">Reference proteome</keyword>
<dbReference type="InterPro" id="IPR020846">
    <property type="entry name" value="MFS_dom"/>
</dbReference>
<feature type="transmembrane region" description="Helical" evidence="6">
    <location>
        <begin position="121"/>
        <end position="144"/>
    </location>
</feature>
<dbReference type="InterPro" id="IPR036259">
    <property type="entry name" value="MFS_trans_sf"/>
</dbReference>
<evidence type="ECO:0000256" key="5">
    <source>
        <dbReference type="SAM" id="MobiDB-lite"/>
    </source>
</evidence>
<dbReference type="Gene3D" id="1.20.1250.20">
    <property type="entry name" value="MFS general substrate transporter like domains"/>
    <property type="match status" value="1"/>
</dbReference>
<evidence type="ECO:0000259" key="7">
    <source>
        <dbReference type="PROSITE" id="PS50850"/>
    </source>
</evidence>
<dbReference type="Proteomes" id="UP001345013">
    <property type="component" value="Unassembled WGS sequence"/>
</dbReference>
<feature type="transmembrane region" description="Helical" evidence="6">
    <location>
        <begin position="32"/>
        <end position="54"/>
    </location>
</feature>
<sequence length="511" mass="54943">MSKPVTATSGLGHQMSPTDPDNPMNWPFLRRVYASMVATVFAFTVAFGLTSYTIGIPGVITDFNVSMTLAIVPFSLYLVGIAFAPIYTPHLSERFGRSPIYLVSLPLCALFILGASRSQSITALSVCRFFAGFSGGPCLVLIEGTYADVWSSKYTVAYYSVLTLASYLGAACGPVVCGYVFASTSWRWTQYASLMVALASFLLGIGMPETYPREIVRTRARRAGRPHNLAAAQSGVTIPQMAQITILTPMVMFVSEPIVIMSTLYVSFLFGTIFQWFISVPAVLGLVYGFTVQQASLAFTSAIAGSLFAATTASLIEKLVIHFAARKRLSRTPEMLDIEYRLIPAMLGGVLMTASFFWIGWTAAPSVHYLSPILGTWIYVWGNMLTLISYISYLFDAYPPAGTLSALTVAASMRLLVAAAIPLCIIPMITNLGGGKTFSVFGALSAALIAITLILFSWGAKLRASSRYSNGHLNMVMVTGAVDEEAKVVRSTGAAEDLEGRDVSGGDPSHA</sequence>
<gene>
    <name evidence="8" type="ORF">LTR24_009635</name>
</gene>
<evidence type="ECO:0000256" key="2">
    <source>
        <dbReference type="ARBA" id="ARBA00022692"/>
    </source>
</evidence>
<keyword evidence="4 6" id="KW-0472">Membrane</keyword>
<organism evidence="8 9">
    <name type="scientific">Lithohypha guttulata</name>
    <dbReference type="NCBI Taxonomy" id="1690604"/>
    <lineage>
        <taxon>Eukaryota</taxon>
        <taxon>Fungi</taxon>
        <taxon>Dikarya</taxon>
        <taxon>Ascomycota</taxon>
        <taxon>Pezizomycotina</taxon>
        <taxon>Eurotiomycetes</taxon>
        <taxon>Chaetothyriomycetidae</taxon>
        <taxon>Chaetothyriales</taxon>
        <taxon>Trichomeriaceae</taxon>
        <taxon>Lithohypha</taxon>
    </lineage>
</organism>
<feature type="region of interest" description="Disordered" evidence="5">
    <location>
        <begin position="492"/>
        <end position="511"/>
    </location>
</feature>
<feature type="transmembrane region" description="Helical" evidence="6">
    <location>
        <begin position="99"/>
        <end position="115"/>
    </location>
</feature>
<dbReference type="EMBL" id="JAVRRG010000223">
    <property type="protein sequence ID" value="KAK5077445.1"/>
    <property type="molecule type" value="Genomic_DNA"/>
</dbReference>
<evidence type="ECO:0000256" key="3">
    <source>
        <dbReference type="ARBA" id="ARBA00022989"/>
    </source>
</evidence>
<feature type="domain" description="Major facilitator superfamily (MFS) profile" evidence="7">
    <location>
        <begin position="34"/>
        <end position="460"/>
    </location>
</feature>
<proteinExistence type="predicted"/>
<evidence type="ECO:0000256" key="4">
    <source>
        <dbReference type="ARBA" id="ARBA00023136"/>
    </source>
</evidence>
<dbReference type="SUPFAM" id="SSF103473">
    <property type="entry name" value="MFS general substrate transporter"/>
    <property type="match status" value="1"/>
</dbReference>
<reference evidence="8 9" key="1">
    <citation type="submission" date="2023-08" db="EMBL/GenBank/DDBJ databases">
        <title>Black Yeasts Isolated from many extreme environments.</title>
        <authorList>
            <person name="Coleine C."/>
            <person name="Stajich J.E."/>
            <person name="Selbmann L."/>
        </authorList>
    </citation>
    <scope>NUCLEOTIDE SEQUENCE [LARGE SCALE GENOMIC DNA]</scope>
    <source>
        <strain evidence="8 9">CCFEE 5885</strain>
    </source>
</reference>
<name>A0ABR0JWD4_9EURO</name>
<feature type="transmembrane region" description="Helical" evidence="6">
    <location>
        <begin position="342"/>
        <end position="364"/>
    </location>
</feature>
<feature type="compositionally biased region" description="Basic and acidic residues" evidence="5">
    <location>
        <begin position="498"/>
        <end position="511"/>
    </location>
</feature>
<feature type="transmembrane region" description="Helical" evidence="6">
    <location>
        <begin position="66"/>
        <end position="87"/>
    </location>
</feature>
<evidence type="ECO:0000313" key="9">
    <source>
        <dbReference type="Proteomes" id="UP001345013"/>
    </source>
</evidence>
<feature type="transmembrane region" description="Helical" evidence="6">
    <location>
        <begin position="441"/>
        <end position="460"/>
    </location>
</feature>
<dbReference type="InterPro" id="IPR011701">
    <property type="entry name" value="MFS"/>
</dbReference>
<accession>A0ABR0JWD4</accession>
<keyword evidence="2 6" id="KW-0812">Transmembrane</keyword>
<evidence type="ECO:0000256" key="6">
    <source>
        <dbReference type="SAM" id="Phobius"/>
    </source>
</evidence>
<dbReference type="PROSITE" id="PS50850">
    <property type="entry name" value="MFS"/>
    <property type="match status" value="1"/>
</dbReference>
<dbReference type="PANTHER" id="PTHR23502">
    <property type="entry name" value="MAJOR FACILITATOR SUPERFAMILY"/>
    <property type="match status" value="1"/>
</dbReference>
<feature type="transmembrane region" description="Helical" evidence="6">
    <location>
        <begin position="156"/>
        <end position="182"/>
    </location>
</feature>
<feature type="transmembrane region" description="Helical" evidence="6">
    <location>
        <begin position="407"/>
        <end position="429"/>
    </location>
</feature>
<dbReference type="Pfam" id="PF07690">
    <property type="entry name" value="MFS_1"/>
    <property type="match status" value="1"/>
</dbReference>